<feature type="transmembrane region" description="Helical" evidence="5">
    <location>
        <begin position="230"/>
        <end position="250"/>
    </location>
</feature>
<feature type="transmembrane region" description="Helical" evidence="5">
    <location>
        <begin position="284"/>
        <end position="300"/>
    </location>
</feature>
<dbReference type="EMBL" id="UINC01001703">
    <property type="protein sequence ID" value="SUZ86847.1"/>
    <property type="molecule type" value="Genomic_DNA"/>
</dbReference>
<feature type="transmembrane region" description="Helical" evidence="5">
    <location>
        <begin position="61"/>
        <end position="86"/>
    </location>
</feature>
<sequence length="301" mass="32364">MITGSVMLFYGADWIVKGGSQLAKYFGLSTIVIGLTVVAFGTSLPELVVSLAASLEGSTTIAVGNVVGSNIANVGLVLGLSSLVFPLTMKFTQVKIDLGIYMIVCLLFTYFCMDGEIIRMEGLILFACIIAYTWFAIIHSSNKKDTEIGQINPNVPLSKSILLVMFGIFLLSFGANIFITGAIDIARYFGVSEIVIGMTIVALGTSLPELATSIIAAFRKESAISIGNIIGSNLFNLLSVIGLVSIINPLETPVEIIHFEIPYMVVYGLILIPIGLMPQPIHRGTAIFLLLGYGVFIFQMF</sequence>
<evidence type="ECO:0000313" key="7">
    <source>
        <dbReference type="EMBL" id="SUZ86847.1"/>
    </source>
</evidence>
<feature type="transmembrane region" description="Helical" evidence="5">
    <location>
        <begin position="161"/>
        <end position="183"/>
    </location>
</feature>
<dbReference type="InterPro" id="IPR004837">
    <property type="entry name" value="NaCa_Exmemb"/>
</dbReference>
<feature type="domain" description="Sodium/calcium exchanger membrane region" evidence="6">
    <location>
        <begin position="160"/>
        <end position="298"/>
    </location>
</feature>
<dbReference type="GO" id="GO:0008273">
    <property type="term" value="F:calcium, potassium:sodium antiporter activity"/>
    <property type="evidence" value="ECO:0007669"/>
    <property type="project" value="TreeGrafter"/>
</dbReference>
<dbReference type="PANTHER" id="PTHR10846:SF8">
    <property type="entry name" value="INNER MEMBRANE PROTEIN YRBG"/>
    <property type="match status" value="1"/>
</dbReference>
<organism evidence="7">
    <name type="scientific">marine metagenome</name>
    <dbReference type="NCBI Taxonomy" id="408172"/>
    <lineage>
        <taxon>unclassified sequences</taxon>
        <taxon>metagenomes</taxon>
        <taxon>ecological metagenomes</taxon>
    </lineage>
</organism>
<evidence type="ECO:0000259" key="6">
    <source>
        <dbReference type="Pfam" id="PF01699"/>
    </source>
</evidence>
<evidence type="ECO:0000256" key="4">
    <source>
        <dbReference type="ARBA" id="ARBA00023136"/>
    </source>
</evidence>
<evidence type="ECO:0000256" key="1">
    <source>
        <dbReference type="ARBA" id="ARBA00004141"/>
    </source>
</evidence>
<dbReference type="InterPro" id="IPR044880">
    <property type="entry name" value="NCX_ion-bd_dom_sf"/>
</dbReference>
<dbReference type="InterPro" id="IPR004481">
    <property type="entry name" value="K/Na/Ca-exchanger"/>
</dbReference>
<dbReference type="GO" id="GO:0006874">
    <property type="term" value="P:intracellular calcium ion homeostasis"/>
    <property type="evidence" value="ECO:0007669"/>
    <property type="project" value="TreeGrafter"/>
</dbReference>
<dbReference type="Gene3D" id="1.20.1420.30">
    <property type="entry name" value="NCX, central ion-binding region"/>
    <property type="match status" value="2"/>
</dbReference>
<feature type="transmembrane region" description="Helical" evidence="5">
    <location>
        <begin position="98"/>
        <end position="117"/>
    </location>
</feature>
<dbReference type="Pfam" id="PF01699">
    <property type="entry name" value="Na_Ca_ex"/>
    <property type="match status" value="2"/>
</dbReference>
<feature type="transmembrane region" description="Helical" evidence="5">
    <location>
        <begin position="195"/>
        <end position="218"/>
    </location>
</feature>
<keyword evidence="4 5" id="KW-0472">Membrane</keyword>
<evidence type="ECO:0000256" key="5">
    <source>
        <dbReference type="SAM" id="Phobius"/>
    </source>
</evidence>
<name>A0A381RAG4_9ZZZZ</name>
<dbReference type="GO" id="GO:0005262">
    <property type="term" value="F:calcium channel activity"/>
    <property type="evidence" value="ECO:0007669"/>
    <property type="project" value="TreeGrafter"/>
</dbReference>
<gene>
    <name evidence="7" type="ORF">METZ01_LOCUS39701</name>
</gene>
<proteinExistence type="predicted"/>
<dbReference type="AlphaFoldDB" id="A0A381RAG4"/>
<accession>A0A381RAG4</accession>
<dbReference type="PANTHER" id="PTHR10846">
    <property type="entry name" value="SODIUM/POTASSIUM/CALCIUM EXCHANGER"/>
    <property type="match status" value="1"/>
</dbReference>
<reference evidence="7" key="1">
    <citation type="submission" date="2018-05" db="EMBL/GenBank/DDBJ databases">
        <authorList>
            <person name="Lanie J.A."/>
            <person name="Ng W.-L."/>
            <person name="Kazmierczak K.M."/>
            <person name="Andrzejewski T.M."/>
            <person name="Davidsen T.M."/>
            <person name="Wayne K.J."/>
            <person name="Tettelin H."/>
            <person name="Glass J.I."/>
            <person name="Rusch D."/>
            <person name="Podicherti R."/>
            <person name="Tsui H.-C.T."/>
            <person name="Winkler M.E."/>
        </authorList>
    </citation>
    <scope>NUCLEOTIDE SEQUENCE</scope>
</reference>
<dbReference type="GO" id="GO:0005886">
    <property type="term" value="C:plasma membrane"/>
    <property type="evidence" value="ECO:0007669"/>
    <property type="project" value="TreeGrafter"/>
</dbReference>
<evidence type="ECO:0000256" key="3">
    <source>
        <dbReference type="ARBA" id="ARBA00022989"/>
    </source>
</evidence>
<feature type="transmembrane region" description="Helical" evidence="5">
    <location>
        <begin position="256"/>
        <end position="277"/>
    </location>
</feature>
<keyword evidence="2 5" id="KW-0812">Transmembrane</keyword>
<keyword evidence="3 5" id="KW-1133">Transmembrane helix</keyword>
<feature type="domain" description="Sodium/calcium exchanger membrane region" evidence="6">
    <location>
        <begin position="2"/>
        <end position="137"/>
    </location>
</feature>
<evidence type="ECO:0000256" key="2">
    <source>
        <dbReference type="ARBA" id="ARBA00022692"/>
    </source>
</evidence>
<feature type="transmembrane region" description="Helical" evidence="5">
    <location>
        <begin position="123"/>
        <end position="140"/>
    </location>
</feature>
<comment type="subcellular location">
    <subcellularLocation>
        <location evidence="1">Membrane</location>
        <topology evidence="1">Multi-pass membrane protein</topology>
    </subcellularLocation>
</comment>
<protein>
    <recommendedName>
        <fullName evidence="6">Sodium/calcium exchanger membrane region domain-containing protein</fullName>
    </recommendedName>
</protein>